<dbReference type="InParanoid" id="A0A3Q7IZ01"/>
<accession>A0A3Q7IZ01</accession>
<dbReference type="EnsemblPlants" id="Solyc11g065595.1.1">
    <property type="protein sequence ID" value="Solyc11g065595.1.1"/>
    <property type="gene ID" value="Solyc11g065595.1"/>
</dbReference>
<dbReference type="STRING" id="4081.A0A3Q7IZ01"/>
<keyword evidence="3" id="KW-1185">Reference proteome</keyword>
<evidence type="ECO:0000259" key="1">
    <source>
        <dbReference type="Pfam" id="PF07727"/>
    </source>
</evidence>
<proteinExistence type="predicted"/>
<dbReference type="Pfam" id="PF07727">
    <property type="entry name" value="RVT_2"/>
    <property type="match status" value="1"/>
</dbReference>
<dbReference type="Proteomes" id="UP000004994">
    <property type="component" value="Chromosome 11"/>
</dbReference>
<feature type="domain" description="Reverse transcriptase Ty1/copia-type" evidence="1">
    <location>
        <begin position="1"/>
        <end position="64"/>
    </location>
</feature>
<dbReference type="OMA" id="KANATMY"/>
<reference evidence="2" key="2">
    <citation type="submission" date="2019-01" db="UniProtKB">
        <authorList>
            <consortium name="EnsemblPlants"/>
        </authorList>
    </citation>
    <scope>IDENTIFICATION</scope>
    <source>
        <strain evidence="2">cv. Heinz 1706</strain>
    </source>
</reference>
<dbReference type="PANTHER" id="PTHR11439">
    <property type="entry name" value="GAG-POL-RELATED RETROTRANSPOSON"/>
    <property type="match status" value="1"/>
</dbReference>
<evidence type="ECO:0000313" key="2">
    <source>
        <dbReference type="EnsemblPlants" id="Solyc11g065595.1.1"/>
    </source>
</evidence>
<dbReference type="AlphaFoldDB" id="A0A3Q7IZ01"/>
<dbReference type="PANTHER" id="PTHR11439:SF483">
    <property type="entry name" value="PEPTIDE SYNTHASE GLIP-LIKE, PUTATIVE (AFU_ORTHOLOGUE AFUA_3G12920)-RELATED"/>
    <property type="match status" value="1"/>
</dbReference>
<protein>
    <recommendedName>
        <fullName evidence="1">Reverse transcriptase Ty1/copia-type domain-containing protein</fullName>
    </recommendedName>
</protein>
<evidence type="ECO:0000313" key="3">
    <source>
        <dbReference type="Proteomes" id="UP000004994"/>
    </source>
</evidence>
<sequence length="197" mass="22483">MIENFKKSMIVEFDMSNLDMMHYFLGLEVNQYVDGVFVSQKKYVEDVLDRFQMKNRNTVSTSMEKGLKLVKEPEGRKVDNTLYKQIVGSLMYLTTTRLDVTHVIHGESKKMHLQAAKRILRYLNGTSDLGILYQMRAAGDLVGYTYSDYAGNLEDRKSTSGYVFMLSSGVISWSSKKQPIVFLSTTEAEYVAATSLY</sequence>
<dbReference type="Gramene" id="Solyc11g065595.1.1">
    <property type="protein sequence ID" value="Solyc11g065595.1.1"/>
    <property type="gene ID" value="Solyc11g065595.1"/>
</dbReference>
<dbReference type="InterPro" id="IPR013103">
    <property type="entry name" value="RVT_2"/>
</dbReference>
<name>A0A3Q7IZ01_SOLLC</name>
<reference evidence="2" key="1">
    <citation type="journal article" date="2012" name="Nature">
        <title>The tomato genome sequence provides insights into fleshy fruit evolution.</title>
        <authorList>
            <consortium name="Tomato Genome Consortium"/>
        </authorList>
    </citation>
    <scope>NUCLEOTIDE SEQUENCE [LARGE SCALE GENOMIC DNA]</scope>
    <source>
        <strain evidence="2">cv. Heinz 1706</strain>
    </source>
</reference>
<dbReference type="CDD" id="cd09272">
    <property type="entry name" value="RNase_HI_RT_Ty1"/>
    <property type="match status" value="1"/>
</dbReference>
<organism evidence="2">
    <name type="scientific">Solanum lycopersicum</name>
    <name type="common">Tomato</name>
    <name type="synonym">Lycopersicon esculentum</name>
    <dbReference type="NCBI Taxonomy" id="4081"/>
    <lineage>
        <taxon>Eukaryota</taxon>
        <taxon>Viridiplantae</taxon>
        <taxon>Streptophyta</taxon>
        <taxon>Embryophyta</taxon>
        <taxon>Tracheophyta</taxon>
        <taxon>Spermatophyta</taxon>
        <taxon>Magnoliopsida</taxon>
        <taxon>eudicotyledons</taxon>
        <taxon>Gunneridae</taxon>
        <taxon>Pentapetalae</taxon>
        <taxon>asterids</taxon>
        <taxon>lamiids</taxon>
        <taxon>Solanales</taxon>
        <taxon>Solanaceae</taxon>
        <taxon>Solanoideae</taxon>
        <taxon>Solaneae</taxon>
        <taxon>Solanum</taxon>
        <taxon>Solanum subgen. Lycopersicon</taxon>
    </lineage>
</organism>